<reference evidence="1" key="2">
    <citation type="submission" date="2019-06" db="EMBL/GenBank/DDBJ databases">
        <title>Genomics analysis of Aphanomyces spp. identifies a new class of oomycete effector associated with host adaptation.</title>
        <authorList>
            <person name="Gaulin E."/>
        </authorList>
    </citation>
    <scope>NUCLEOTIDE SEQUENCE</scope>
    <source>
        <strain evidence="1">CBS 578.67</strain>
    </source>
</reference>
<keyword evidence="3" id="KW-1185">Reference proteome</keyword>
<evidence type="ECO:0000313" key="3">
    <source>
        <dbReference type="Proteomes" id="UP000332933"/>
    </source>
</evidence>
<evidence type="ECO:0000313" key="2">
    <source>
        <dbReference type="EMBL" id="VFT77503.1"/>
    </source>
</evidence>
<protein>
    <submittedName>
        <fullName evidence="2">Aste57867_277 protein</fullName>
    </submittedName>
</protein>
<dbReference type="Proteomes" id="UP000332933">
    <property type="component" value="Unassembled WGS sequence"/>
</dbReference>
<dbReference type="AlphaFoldDB" id="A0A485K5A3"/>
<reference evidence="2 3" key="1">
    <citation type="submission" date="2019-03" db="EMBL/GenBank/DDBJ databases">
        <authorList>
            <person name="Gaulin E."/>
            <person name="Dumas B."/>
        </authorList>
    </citation>
    <scope>NUCLEOTIDE SEQUENCE [LARGE SCALE GENOMIC DNA]</scope>
    <source>
        <strain evidence="2">CBS 568.67</strain>
    </source>
</reference>
<gene>
    <name evidence="2" type="primary">Aste57867_277</name>
    <name evidence="1" type="ORF">As57867_000277</name>
    <name evidence="2" type="ORF">ASTE57867_277</name>
</gene>
<dbReference type="EMBL" id="CAADRA010000011">
    <property type="protein sequence ID" value="VFT77503.1"/>
    <property type="molecule type" value="Genomic_DNA"/>
</dbReference>
<evidence type="ECO:0000313" key="1">
    <source>
        <dbReference type="EMBL" id="KAF0720484.1"/>
    </source>
</evidence>
<organism evidence="2 3">
    <name type="scientific">Aphanomyces stellatus</name>
    <dbReference type="NCBI Taxonomy" id="120398"/>
    <lineage>
        <taxon>Eukaryota</taxon>
        <taxon>Sar</taxon>
        <taxon>Stramenopiles</taxon>
        <taxon>Oomycota</taxon>
        <taxon>Saprolegniomycetes</taxon>
        <taxon>Saprolegniales</taxon>
        <taxon>Verrucalvaceae</taxon>
        <taxon>Aphanomyces</taxon>
    </lineage>
</organism>
<name>A0A485K5A3_9STRA</name>
<dbReference type="EMBL" id="VJMH01000011">
    <property type="protein sequence ID" value="KAF0720484.1"/>
    <property type="molecule type" value="Genomic_DNA"/>
</dbReference>
<sequence length="180" mass="20374">MRKFVQFWVEYTRCHAAVSFSKHHPTAQANMIQTSMSTPPIMREKRRLDTYTTAAGPVKRCRSFTEFDYEEMLCTVATMVEDLNLLLDVVADICADKHCRCCNPISISSLRLKLTNIQVTITDNDSCTLQTVQAMCVDIFAVMKYLMGPHYADAVALGLGHLVVGARNQFAQFMMQYSLN</sequence>
<proteinExistence type="predicted"/>
<accession>A0A485K5A3</accession>
<dbReference type="OrthoDB" id="70626at2759"/>